<dbReference type="AlphaFoldDB" id="A0AAV2NMP8"/>
<feature type="region of interest" description="Disordered" evidence="1">
    <location>
        <begin position="1"/>
        <end position="54"/>
    </location>
</feature>
<accession>A0AAV2NMP8</accession>
<name>A0AAV2NMP8_9HYME</name>
<sequence length="158" mass="17179">MAAVVARRRSPSLAPNSTCSSDDDAGDSSLAPSSDGAGTAKASTDRGRPPTTGEYVGLAKAQQKLAKAIKETEYYDEIEKFLDAGWVPSTTRRMREMPKEEELLEQMRDLCSSELEKRARTFLSGVERVANTSSYLQGPFKGILRKAAANSKVIVAEF</sequence>
<feature type="compositionally biased region" description="Low complexity" evidence="1">
    <location>
        <begin position="27"/>
        <end position="38"/>
    </location>
</feature>
<protein>
    <submittedName>
        <fullName evidence="2">Uncharacterized protein</fullName>
    </submittedName>
</protein>
<feature type="compositionally biased region" description="Basic residues" evidence="1">
    <location>
        <begin position="1"/>
        <end position="10"/>
    </location>
</feature>
<keyword evidence="3" id="KW-1185">Reference proteome</keyword>
<gene>
    <name evidence="2" type="ORF">LPLAT_LOCUS7248</name>
</gene>
<reference evidence="2" key="1">
    <citation type="submission" date="2024-04" db="EMBL/GenBank/DDBJ databases">
        <authorList>
            <consortium name="Molecular Ecology Group"/>
        </authorList>
    </citation>
    <scope>NUCLEOTIDE SEQUENCE</scope>
</reference>
<proteinExistence type="predicted"/>
<evidence type="ECO:0000256" key="1">
    <source>
        <dbReference type="SAM" id="MobiDB-lite"/>
    </source>
</evidence>
<evidence type="ECO:0000313" key="2">
    <source>
        <dbReference type="EMBL" id="CAL1681098.1"/>
    </source>
</evidence>
<organism evidence="2 3">
    <name type="scientific">Lasius platythorax</name>
    <dbReference type="NCBI Taxonomy" id="488582"/>
    <lineage>
        <taxon>Eukaryota</taxon>
        <taxon>Metazoa</taxon>
        <taxon>Ecdysozoa</taxon>
        <taxon>Arthropoda</taxon>
        <taxon>Hexapoda</taxon>
        <taxon>Insecta</taxon>
        <taxon>Pterygota</taxon>
        <taxon>Neoptera</taxon>
        <taxon>Endopterygota</taxon>
        <taxon>Hymenoptera</taxon>
        <taxon>Apocrita</taxon>
        <taxon>Aculeata</taxon>
        <taxon>Formicoidea</taxon>
        <taxon>Formicidae</taxon>
        <taxon>Formicinae</taxon>
        <taxon>Lasius</taxon>
        <taxon>Lasius</taxon>
    </lineage>
</organism>
<dbReference type="Proteomes" id="UP001497644">
    <property type="component" value="Chromosome 3"/>
</dbReference>
<dbReference type="EMBL" id="OZ034826">
    <property type="protein sequence ID" value="CAL1681098.1"/>
    <property type="molecule type" value="Genomic_DNA"/>
</dbReference>
<evidence type="ECO:0000313" key="3">
    <source>
        <dbReference type="Proteomes" id="UP001497644"/>
    </source>
</evidence>